<organism evidence="3 4">
    <name type="scientific">Ramlibacter tataouinensis</name>
    <dbReference type="NCBI Taxonomy" id="94132"/>
    <lineage>
        <taxon>Bacteria</taxon>
        <taxon>Pseudomonadati</taxon>
        <taxon>Pseudomonadota</taxon>
        <taxon>Betaproteobacteria</taxon>
        <taxon>Burkholderiales</taxon>
        <taxon>Comamonadaceae</taxon>
        <taxon>Ramlibacter</taxon>
    </lineage>
</organism>
<protein>
    <submittedName>
        <fullName evidence="3">Tripartite tricarboxylate transporter TctB</fullName>
    </submittedName>
</protein>
<feature type="transmembrane region" description="Helical" evidence="1">
    <location>
        <begin position="135"/>
        <end position="156"/>
    </location>
</feature>
<keyword evidence="1" id="KW-1133">Transmembrane helix</keyword>
<feature type="transmembrane region" description="Helical" evidence="1">
    <location>
        <begin position="98"/>
        <end position="129"/>
    </location>
</feature>
<proteinExistence type="predicted"/>
<dbReference type="AlphaFoldDB" id="A0A127JUW5"/>
<sequence>MEPIDTSGSQPRRGVPTHVVEAVVAFVVLIMGVVVAQGSWKLGSGWTTDGPGAGYFPFYIGLILCIAGAGTMYQALFGKKKNTAIFVDSEQLRRVLSMLVPALVYVLAVQLLGLYIASAVYIALFMVVLGKYSPLRGVSVGVLAMALFFLMFEVWFKVPLFKGMFDPLRFLGY</sequence>
<keyword evidence="1" id="KW-0812">Transmembrane</keyword>
<feature type="domain" description="DUF1468" evidence="2">
    <location>
        <begin position="24"/>
        <end position="160"/>
    </location>
</feature>
<dbReference type="InterPro" id="IPR009936">
    <property type="entry name" value="DUF1468"/>
</dbReference>
<dbReference type="RefSeq" id="WP_061500603.1">
    <property type="nucleotide sequence ID" value="NZ_CP010951.1"/>
</dbReference>
<dbReference type="EMBL" id="CP010951">
    <property type="protein sequence ID" value="AMO23731.1"/>
    <property type="molecule type" value="Genomic_DNA"/>
</dbReference>
<feature type="transmembrane region" description="Helical" evidence="1">
    <location>
        <begin position="19"/>
        <end position="36"/>
    </location>
</feature>
<dbReference type="Proteomes" id="UP000070433">
    <property type="component" value="Chromosome"/>
</dbReference>
<evidence type="ECO:0000256" key="1">
    <source>
        <dbReference type="SAM" id="Phobius"/>
    </source>
</evidence>
<gene>
    <name evidence="3" type="ORF">UC35_13705</name>
</gene>
<reference evidence="3 4" key="1">
    <citation type="journal article" date="2014" name="Int. J. Syst. Evol. Microbiol.">
        <title>Ramlibacter solisilvae sp. nov., isolated from forest soil, and emended description of the genus Ramlibacter.</title>
        <authorList>
            <person name="Lee H.J."/>
            <person name="Lee S.H."/>
            <person name="Lee S.S."/>
            <person name="Lee J.S."/>
            <person name="Kim Y."/>
            <person name="Kim S.C."/>
            <person name="Jeon C.O."/>
        </authorList>
    </citation>
    <scope>NUCLEOTIDE SEQUENCE [LARGE SCALE GENOMIC DNA]</scope>
    <source>
        <strain evidence="3 4">5-10</strain>
    </source>
</reference>
<evidence type="ECO:0000313" key="3">
    <source>
        <dbReference type="EMBL" id="AMO23731.1"/>
    </source>
</evidence>
<dbReference type="OrthoDB" id="6183775at2"/>
<keyword evidence="1" id="KW-0472">Membrane</keyword>
<name>A0A127JUW5_9BURK</name>
<dbReference type="PATRIC" id="fig|94132.3.peg.2792"/>
<evidence type="ECO:0000313" key="4">
    <source>
        <dbReference type="Proteomes" id="UP000070433"/>
    </source>
</evidence>
<feature type="transmembrane region" description="Helical" evidence="1">
    <location>
        <begin position="56"/>
        <end position="77"/>
    </location>
</feature>
<dbReference type="Pfam" id="PF07331">
    <property type="entry name" value="TctB"/>
    <property type="match status" value="1"/>
</dbReference>
<keyword evidence="4" id="KW-1185">Reference proteome</keyword>
<accession>A0A127JUW5</accession>
<evidence type="ECO:0000259" key="2">
    <source>
        <dbReference type="Pfam" id="PF07331"/>
    </source>
</evidence>